<dbReference type="STRING" id="403677.D0NRN9"/>
<dbReference type="VEuPathDB" id="FungiDB:PITG_15105"/>
<evidence type="ECO:0000256" key="1">
    <source>
        <dbReference type="SAM" id="SignalP"/>
    </source>
</evidence>
<proteinExistence type="predicted"/>
<protein>
    <submittedName>
        <fullName evidence="2">Secreted RxLR effector peptide protein, putative</fullName>
    </submittedName>
</protein>
<dbReference type="HOGENOM" id="CLU_021192_3_0_1"/>
<sequence length="694" mass="77505">MMRLYLTALLSAISALLAPGGSAPVSALPDFPAGYLPCNELRTLTNAPEESPSHRRLRISDTHDDEDRIKSISIEKLSGLIKTGVSRIHGYLYLGPSATREQPADEILRMFKLEDGIEKALASSNLKTMETYVKELRTKNRKSTTSVLGILTNHYGDDAVASALVTAPHNTIMKDMEDTIWRLRNTQLSAWLSSDKSVDDVFNLLKLRQDGYLALASPKLEVLDDYIKLIIRSKSSQETLRDVLTRGFGERRLARLLVRAKQDDRTKELATALQNAILNKWVTDKLQPVNVLQRLRLDRGVTKAMTDLNRDTLTRYISLFKTHNPSSKTSFIGTLSAHYGDDAVAKALVTASSDASTKEGAIQLRSEQLTDWLNNEKTVDEVFKLLKLRDDGEVGLISHKLEALKDYIKLFNRERTGDETLLKTLTTGFGGESGFSNILLAAKADRRTNTVAMSLQSELLHQWLKSGLQPGSVLKKLKLDRGITEALSDGNIHTLTAYISLYSTQNPSNAVSLIKILSAHYGDDVAKALAMDDFATTELASNLLTQQLQLWLKSVGDVFAILNVGHLDFLSMKSQKLQILDSYLKMYNAKNPLDAKSMFAVVRKGFGGDAGLARVIGKALVTSQNEPKMALKYQNELFNQWFNRNIEPKNVYVEVLKIKKRSADFTAKGVAKRYKNYYKKRVGEVITFNNPRRS</sequence>
<evidence type="ECO:0000313" key="3">
    <source>
        <dbReference type="Proteomes" id="UP000006643"/>
    </source>
</evidence>
<dbReference type="GeneID" id="9475993"/>
<dbReference type="Proteomes" id="UP000006643">
    <property type="component" value="Unassembled WGS sequence"/>
</dbReference>
<feature type="signal peptide" evidence="1">
    <location>
        <begin position="1"/>
        <end position="22"/>
    </location>
</feature>
<keyword evidence="1" id="KW-0732">Signal</keyword>
<evidence type="ECO:0000313" key="2">
    <source>
        <dbReference type="EMBL" id="EEY63389.1"/>
    </source>
</evidence>
<dbReference type="InParanoid" id="D0NRN9"/>
<dbReference type="RefSeq" id="XP_002898274.1">
    <property type="nucleotide sequence ID" value="XM_002898228.2"/>
</dbReference>
<dbReference type="KEGG" id="pif:PITG_15105"/>
<dbReference type="OMA" id="NQWFNRN"/>
<gene>
    <name evidence="2" type="ORF">PITG_15105</name>
</gene>
<feature type="chain" id="PRO_5003012802" evidence="1">
    <location>
        <begin position="23"/>
        <end position="694"/>
    </location>
</feature>
<name>D0NRN9_PHYIT</name>
<dbReference type="AlphaFoldDB" id="D0NRN9"/>
<feature type="non-terminal residue" evidence="2">
    <location>
        <position position="694"/>
    </location>
</feature>
<dbReference type="OrthoDB" id="99743at2759"/>
<organism evidence="2 3">
    <name type="scientific">Phytophthora infestans (strain T30-4)</name>
    <name type="common">Potato late blight agent</name>
    <dbReference type="NCBI Taxonomy" id="403677"/>
    <lineage>
        <taxon>Eukaryota</taxon>
        <taxon>Sar</taxon>
        <taxon>Stramenopiles</taxon>
        <taxon>Oomycota</taxon>
        <taxon>Peronosporomycetes</taxon>
        <taxon>Peronosporales</taxon>
        <taxon>Peronosporaceae</taxon>
        <taxon>Phytophthora</taxon>
    </lineage>
</organism>
<accession>D0NRN9</accession>
<dbReference type="EMBL" id="DS028155">
    <property type="protein sequence ID" value="EEY63389.1"/>
    <property type="molecule type" value="Genomic_DNA"/>
</dbReference>
<reference evidence="3" key="1">
    <citation type="journal article" date="2009" name="Nature">
        <title>Genome sequence and analysis of the Irish potato famine pathogen Phytophthora infestans.</title>
        <authorList>
            <consortium name="The Broad Institute Genome Sequencing Platform"/>
            <person name="Haas B.J."/>
            <person name="Kamoun S."/>
            <person name="Zody M.C."/>
            <person name="Jiang R.H."/>
            <person name="Handsaker R.E."/>
            <person name="Cano L.M."/>
            <person name="Grabherr M."/>
            <person name="Kodira C.D."/>
            <person name="Raffaele S."/>
            <person name="Torto-Alalibo T."/>
            <person name="Bozkurt T.O."/>
            <person name="Ah-Fong A.M."/>
            <person name="Alvarado L."/>
            <person name="Anderson V.L."/>
            <person name="Armstrong M.R."/>
            <person name="Avrova A."/>
            <person name="Baxter L."/>
            <person name="Beynon J."/>
            <person name="Boevink P.C."/>
            <person name="Bollmann S.R."/>
            <person name="Bos J.I."/>
            <person name="Bulone V."/>
            <person name="Cai G."/>
            <person name="Cakir C."/>
            <person name="Carrington J.C."/>
            <person name="Chawner M."/>
            <person name="Conti L."/>
            <person name="Costanzo S."/>
            <person name="Ewan R."/>
            <person name="Fahlgren N."/>
            <person name="Fischbach M.A."/>
            <person name="Fugelstad J."/>
            <person name="Gilroy E.M."/>
            <person name="Gnerre S."/>
            <person name="Green P.J."/>
            <person name="Grenville-Briggs L.J."/>
            <person name="Griffith J."/>
            <person name="Grunwald N.J."/>
            <person name="Horn K."/>
            <person name="Horner N.R."/>
            <person name="Hu C.H."/>
            <person name="Huitema E."/>
            <person name="Jeong D.H."/>
            <person name="Jones A.M."/>
            <person name="Jones J.D."/>
            <person name="Jones R.W."/>
            <person name="Karlsson E.K."/>
            <person name="Kunjeti S.G."/>
            <person name="Lamour K."/>
            <person name="Liu Z."/>
            <person name="Ma L."/>
            <person name="Maclean D."/>
            <person name="Chibucos M.C."/>
            <person name="McDonald H."/>
            <person name="McWalters J."/>
            <person name="Meijer H.J."/>
            <person name="Morgan W."/>
            <person name="Morris P.F."/>
            <person name="Munro C.A."/>
            <person name="O'Neill K."/>
            <person name="Ospina-Giraldo M."/>
            <person name="Pinzon A."/>
            <person name="Pritchard L."/>
            <person name="Ramsahoye B."/>
            <person name="Ren Q."/>
            <person name="Restrepo S."/>
            <person name="Roy S."/>
            <person name="Sadanandom A."/>
            <person name="Savidor A."/>
            <person name="Schornack S."/>
            <person name="Schwartz D.C."/>
            <person name="Schumann U.D."/>
            <person name="Schwessinger B."/>
            <person name="Seyer L."/>
            <person name="Sharpe T."/>
            <person name="Silvar C."/>
            <person name="Song J."/>
            <person name="Studholme D.J."/>
            <person name="Sykes S."/>
            <person name="Thines M."/>
            <person name="van de Vondervoort P.J."/>
            <person name="Phuntumart V."/>
            <person name="Wawra S."/>
            <person name="Weide R."/>
            <person name="Win J."/>
            <person name="Young C."/>
            <person name="Zhou S."/>
            <person name="Fry W."/>
            <person name="Meyers B.C."/>
            <person name="van West P."/>
            <person name="Ristaino J."/>
            <person name="Govers F."/>
            <person name="Birch P.R."/>
            <person name="Whisson S.C."/>
            <person name="Judelson H.S."/>
            <person name="Nusbaum C."/>
        </authorList>
    </citation>
    <scope>NUCLEOTIDE SEQUENCE [LARGE SCALE GENOMIC DNA]</scope>
    <source>
        <strain evidence="3">T30-4</strain>
    </source>
</reference>
<keyword evidence="3" id="KW-1185">Reference proteome</keyword>
<dbReference type="eggNOG" id="ENOG502SRJH">
    <property type="taxonomic scope" value="Eukaryota"/>
</dbReference>